<name>A0A239J4Q1_9ACTN</name>
<evidence type="ECO:0000313" key="4">
    <source>
        <dbReference type="Proteomes" id="UP000198373"/>
    </source>
</evidence>
<feature type="domain" description="Anti-sigma K factor RskA C-terminal" evidence="2">
    <location>
        <begin position="129"/>
        <end position="257"/>
    </location>
</feature>
<sequence length="266" mass="26635">MQHCTPEQLALAALREPLPDADAAHLDACAPCRDEVASLRRGVDALAVPELAAPSAAVAPPPSVWAAIAAGTGVRTAPRPEVLAAAPVAPPPPPLAAVRPQAGPEPDPEREPASAPVVPLRTGRSRLLLATAASLVVGAGIGAGAVALGTGSDEGVAVAAAALTPLADSGATGEARVVERSDGTRVLQVDLAAADPRGGFYEVWLLDEAVEDLVSLGVVRGGREVELTLPPGVDVGEFPIVDVSVEPLDGDPGHSGQSIARGTLES</sequence>
<organism evidence="3 4">
    <name type="scientific">Geodermatophilus pulveris</name>
    <dbReference type="NCBI Taxonomy" id="1564159"/>
    <lineage>
        <taxon>Bacteria</taxon>
        <taxon>Bacillati</taxon>
        <taxon>Actinomycetota</taxon>
        <taxon>Actinomycetes</taxon>
        <taxon>Geodermatophilales</taxon>
        <taxon>Geodermatophilaceae</taxon>
        <taxon>Geodermatophilus</taxon>
    </lineage>
</organism>
<dbReference type="Proteomes" id="UP000198373">
    <property type="component" value="Unassembled WGS sequence"/>
</dbReference>
<evidence type="ECO:0000256" key="1">
    <source>
        <dbReference type="SAM" id="MobiDB-lite"/>
    </source>
</evidence>
<protein>
    <submittedName>
        <fullName evidence="3">Anti-sigma-K factor RskA</fullName>
    </submittedName>
</protein>
<gene>
    <name evidence="3" type="ORF">SAMN06893096_112122</name>
</gene>
<dbReference type="RefSeq" id="WP_089307302.1">
    <property type="nucleotide sequence ID" value="NZ_FZOO01000012.1"/>
</dbReference>
<feature type="region of interest" description="Disordered" evidence="1">
    <location>
        <begin position="84"/>
        <end position="117"/>
    </location>
</feature>
<keyword evidence="4" id="KW-1185">Reference proteome</keyword>
<dbReference type="EMBL" id="FZOO01000012">
    <property type="protein sequence ID" value="SNT00458.1"/>
    <property type="molecule type" value="Genomic_DNA"/>
</dbReference>
<feature type="compositionally biased region" description="Polar residues" evidence="1">
    <location>
        <begin position="255"/>
        <end position="266"/>
    </location>
</feature>
<dbReference type="OrthoDB" id="4328740at2"/>
<dbReference type="Pfam" id="PF10099">
    <property type="entry name" value="RskA_C"/>
    <property type="match status" value="1"/>
</dbReference>
<evidence type="ECO:0000259" key="2">
    <source>
        <dbReference type="Pfam" id="PF10099"/>
    </source>
</evidence>
<proteinExistence type="predicted"/>
<feature type="region of interest" description="Disordered" evidence="1">
    <location>
        <begin position="247"/>
        <end position="266"/>
    </location>
</feature>
<evidence type="ECO:0000313" key="3">
    <source>
        <dbReference type="EMBL" id="SNT00458.1"/>
    </source>
</evidence>
<dbReference type="AlphaFoldDB" id="A0A239J4Q1"/>
<accession>A0A239J4Q1</accession>
<reference evidence="4" key="1">
    <citation type="submission" date="2017-06" db="EMBL/GenBank/DDBJ databases">
        <authorList>
            <person name="Varghese N."/>
            <person name="Submissions S."/>
        </authorList>
    </citation>
    <scope>NUCLEOTIDE SEQUENCE [LARGE SCALE GENOMIC DNA]</scope>
    <source>
        <strain evidence="4">DSM 46839</strain>
    </source>
</reference>
<dbReference type="InterPro" id="IPR018764">
    <property type="entry name" value="RskA_C"/>
</dbReference>
<dbReference type="GO" id="GO:0005886">
    <property type="term" value="C:plasma membrane"/>
    <property type="evidence" value="ECO:0007669"/>
    <property type="project" value="InterPro"/>
</dbReference>